<dbReference type="PANTHER" id="PTHR40081:SF1">
    <property type="entry name" value="TAT PATHWAY SIGNAL SEQUENCE DOMAIN PROTEIN"/>
    <property type="match status" value="1"/>
</dbReference>
<accession>A0A7X1KNF6</accession>
<dbReference type="InterPro" id="IPR048331">
    <property type="entry name" value="PcRGLX/YetA_3rd"/>
</dbReference>
<dbReference type="PANTHER" id="PTHR40081">
    <property type="entry name" value="CONCANAVALIN A-LIKE LECTIN/GLUCANASE"/>
    <property type="match status" value="1"/>
</dbReference>
<dbReference type="Pfam" id="PF21346">
    <property type="entry name" value="PcRGLX_3rd"/>
    <property type="match status" value="1"/>
</dbReference>
<dbReference type="InterPro" id="IPR048329">
    <property type="entry name" value="PcRGLX_1st"/>
</dbReference>
<evidence type="ECO:0000259" key="2">
    <source>
        <dbReference type="Pfam" id="PF21345"/>
    </source>
</evidence>
<dbReference type="AlphaFoldDB" id="A0A7X1KNF6"/>
<reference evidence="4 5" key="1">
    <citation type="submission" date="2020-08" db="EMBL/GenBank/DDBJ databases">
        <title>The genome sequence of type strain Novosphingobium piscinae KCTC 42194.</title>
        <authorList>
            <person name="Liu Y."/>
        </authorList>
    </citation>
    <scope>NUCLEOTIDE SEQUENCE [LARGE SCALE GENOMIC DNA]</scope>
    <source>
        <strain evidence="4 5">KCTC 42194</strain>
    </source>
</reference>
<dbReference type="EMBL" id="JACLAX010000001">
    <property type="protein sequence ID" value="MBC2667634.1"/>
    <property type="molecule type" value="Genomic_DNA"/>
</dbReference>
<feature type="domain" description="PcRGLX/YetA-like C-terminal alpha/alpha toroid" evidence="3">
    <location>
        <begin position="502"/>
        <end position="915"/>
    </location>
</feature>
<gene>
    <name evidence="4" type="ORF">H7F53_00575</name>
</gene>
<dbReference type="Pfam" id="PF21345">
    <property type="entry name" value="PcRGLX_2nd"/>
    <property type="match status" value="1"/>
</dbReference>
<sequence length="928" mass="100949">MTLRRRDVLSRAALVGAVATAPGGALLARAAGIAPPGSGMAGAGQADVTVGWLDGAPPARDEGQCWGQPWPRGTAYARRGYHLVQPDGTVVPLQTWPLAWWPDGSVKWTGHAAPADAMRTAGGQVRPGPAPLPVPLVLSESEAEIAVTCAGVTWRVPRRGTALIASATQDGTVLLADVALTATAQDGPAAEPGESSRTEAFSGMVRRAIVEQGGPVRAVIRLEGDHRPAGSPAAEGWLPFSLRLYFHAGSRCVRIVHSLVFDGDPAVRFVKGLGLTGRVPLRGALHDRHVRFGGEDGGLWAEAVRPLTGLRRDPGEPFRAAQVAGRAVPPLETMAPVLRGRLDYVPAWGDFTLAQPNADGFTIVKRTAPGHGWVDVDGARRAPGFGYVGSPAGGVGFGLADFWQRAPVRLDIRDAASDTARFALWYHAPDAPAMDLRFYHDGLGMADYYRQNQGLDATYEDYEPGWGTAQGIARSTEFRLWALPATPPRAALAQMAQLVARPPRLIARSAAVHVAGLFGPWAAPDRSSPALAALEDRAQSELDFYLGQVEQRRWYGFWNYGDVMHSYDNDRHVWRYDIGGFAWDNSELSTDLWLWYAYLRTGRADLFRLAEAMCRHTGEVDVYHTGRFKGLGTRHGVQHWGDSSKQPRISNAAYRRIHYYLTADERSGDLMRALLGSEERLREIDIERKTGDVERPGGKPRPQRPAGQVEMAFGTVWSSLAAAWLAEWERTGDRRWRDRIVAGMESIAALPQRWFAGYAVYDLASGRFSGGETVRISHLNGAFGAFELHAELLELVDMPAYREAWLDYCEFYNAPAAAFTAKTGARVSPGGLRQGHARFTAYAAVHRRRPDLARRAWAEFAEQGDRPDRVASRPARRVDGADVLKPVDEIIGMSTNDAAQWGLGAIQLSALIGRFAPSPASPLSSGVS</sequence>
<dbReference type="InterPro" id="IPR048330">
    <property type="entry name" value="PcRGLX/YetA_2nd"/>
</dbReference>
<comment type="caution">
    <text evidence="4">The sequence shown here is derived from an EMBL/GenBank/DDBJ whole genome shotgun (WGS) entry which is preliminary data.</text>
</comment>
<protein>
    <submittedName>
        <fullName evidence="4">Tat pathway signal sequence domain protein</fullName>
    </submittedName>
</protein>
<proteinExistence type="predicted"/>
<dbReference type="RefSeq" id="WP_185677521.1">
    <property type="nucleotide sequence ID" value="NZ_JACLAX010000001.1"/>
</dbReference>
<dbReference type="PROSITE" id="PS51318">
    <property type="entry name" value="TAT"/>
    <property type="match status" value="1"/>
</dbReference>
<dbReference type="InterPro" id="IPR006311">
    <property type="entry name" value="TAT_signal"/>
</dbReference>
<keyword evidence="5" id="KW-1185">Reference proteome</keyword>
<feature type="domain" description="PcRGLX/YetA-like N-terminal RIFT barrel" evidence="1">
    <location>
        <begin position="48"/>
        <end position="126"/>
    </location>
</feature>
<dbReference type="InterPro" id="IPR045793">
    <property type="entry name" value="PcRGLX/YetA-like"/>
</dbReference>
<evidence type="ECO:0000259" key="3">
    <source>
        <dbReference type="Pfam" id="PF21346"/>
    </source>
</evidence>
<dbReference type="Proteomes" id="UP000551327">
    <property type="component" value="Unassembled WGS sequence"/>
</dbReference>
<organism evidence="4 5">
    <name type="scientific">Novosphingobium piscinae</name>
    <dbReference type="NCBI Taxonomy" id="1507448"/>
    <lineage>
        <taxon>Bacteria</taxon>
        <taxon>Pseudomonadati</taxon>
        <taxon>Pseudomonadota</taxon>
        <taxon>Alphaproteobacteria</taxon>
        <taxon>Sphingomonadales</taxon>
        <taxon>Sphingomonadaceae</taxon>
        <taxon>Novosphingobium</taxon>
    </lineage>
</organism>
<evidence type="ECO:0000313" key="4">
    <source>
        <dbReference type="EMBL" id="MBC2667634.1"/>
    </source>
</evidence>
<feature type="domain" description="PcRGLX/YetA-like central beta-sandwich" evidence="2">
    <location>
        <begin position="137"/>
        <end position="497"/>
    </location>
</feature>
<evidence type="ECO:0000259" key="1">
    <source>
        <dbReference type="Pfam" id="PF19501"/>
    </source>
</evidence>
<name>A0A7X1KNF6_9SPHN</name>
<dbReference type="Pfam" id="PF19501">
    <property type="entry name" value="PcRGLX_1st"/>
    <property type="match status" value="1"/>
</dbReference>
<evidence type="ECO:0000313" key="5">
    <source>
        <dbReference type="Proteomes" id="UP000551327"/>
    </source>
</evidence>